<comment type="caution">
    <text evidence="1">The sequence shown here is derived from an EMBL/GenBank/DDBJ whole genome shotgun (WGS) entry which is preliminary data.</text>
</comment>
<evidence type="ECO:0000313" key="2">
    <source>
        <dbReference type="Proteomes" id="UP000027920"/>
    </source>
</evidence>
<dbReference type="AlphaFoldDB" id="A0A072PTM5"/>
<dbReference type="RefSeq" id="XP_013261445.1">
    <property type="nucleotide sequence ID" value="XM_013405991.1"/>
</dbReference>
<proteinExistence type="predicted"/>
<dbReference type="EMBL" id="AMGV01000003">
    <property type="protein sequence ID" value="KEF58855.1"/>
    <property type="molecule type" value="Genomic_DNA"/>
</dbReference>
<evidence type="ECO:0008006" key="3">
    <source>
        <dbReference type="Google" id="ProtNLM"/>
    </source>
</evidence>
<dbReference type="OrthoDB" id="3763356at2759"/>
<dbReference type="GeneID" id="25278632"/>
<protein>
    <recommendedName>
        <fullName evidence="3">Transcription factor domain-containing protein</fullName>
    </recommendedName>
</protein>
<dbReference type="VEuPathDB" id="FungiDB:A1O9_03698"/>
<name>A0A072PTM5_9EURO</name>
<reference evidence="1 2" key="1">
    <citation type="submission" date="2013-03" db="EMBL/GenBank/DDBJ databases">
        <title>The Genome Sequence of Exophiala aquamarina CBS 119918.</title>
        <authorList>
            <consortium name="The Broad Institute Genomics Platform"/>
            <person name="Cuomo C."/>
            <person name="de Hoog S."/>
            <person name="Gorbushina A."/>
            <person name="Walker B."/>
            <person name="Young S.K."/>
            <person name="Zeng Q."/>
            <person name="Gargeya S."/>
            <person name="Fitzgerald M."/>
            <person name="Haas B."/>
            <person name="Abouelleil A."/>
            <person name="Allen A.W."/>
            <person name="Alvarado L."/>
            <person name="Arachchi H.M."/>
            <person name="Berlin A.M."/>
            <person name="Chapman S.B."/>
            <person name="Gainer-Dewar J."/>
            <person name="Goldberg J."/>
            <person name="Griggs A."/>
            <person name="Gujja S."/>
            <person name="Hansen M."/>
            <person name="Howarth C."/>
            <person name="Imamovic A."/>
            <person name="Ireland A."/>
            <person name="Larimer J."/>
            <person name="McCowan C."/>
            <person name="Murphy C."/>
            <person name="Pearson M."/>
            <person name="Poon T.W."/>
            <person name="Priest M."/>
            <person name="Roberts A."/>
            <person name="Saif S."/>
            <person name="Shea T."/>
            <person name="Sisk P."/>
            <person name="Sykes S."/>
            <person name="Wortman J."/>
            <person name="Nusbaum C."/>
            <person name="Birren B."/>
        </authorList>
    </citation>
    <scope>NUCLEOTIDE SEQUENCE [LARGE SCALE GENOMIC DNA]</scope>
    <source>
        <strain evidence="1 2">CBS 119918</strain>
    </source>
</reference>
<accession>A0A072PTM5</accession>
<organism evidence="1 2">
    <name type="scientific">Exophiala aquamarina CBS 119918</name>
    <dbReference type="NCBI Taxonomy" id="1182545"/>
    <lineage>
        <taxon>Eukaryota</taxon>
        <taxon>Fungi</taxon>
        <taxon>Dikarya</taxon>
        <taxon>Ascomycota</taxon>
        <taxon>Pezizomycotina</taxon>
        <taxon>Eurotiomycetes</taxon>
        <taxon>Chaetothyriomycetidae</taxon>
        <taxon>Chaetothyriales</taxon>
        <taxon>Herpotrichiellaceae</taxon>
        <taxon>Exophiala</taxon>
    </lineage>
</organism>
<dbReference type="STRING" id="1182545.A0A072PTM5"/>
<sequence length="345" mass="39180">MDFETYVPGFSPSWSGYSLAANAPEATPTECGPSAIVGAVSTEYNLYQDDFMQNRWPTSTNREAHMSEQDVEPWNDFLHALPPSNSGTVRQNIGNNETKEATFVKPTEMTSTVSVNPHILDIKHLLTLFQRVVQPPAAMLIGGVRKWRRLQRHLVELSRQSREVLDILLCLVELLFIDEVSQSAGQDRETYARSICDRYNSALRPFRASVLDDKRPDQRCNKRDLAAIFLFAWFEVMRDQDEASTPFPRDLADTVILRDTTWNYSSRYLLSWLATLDSRATHLSGDRRLLSEQALLVVARHPFPVVSSHVEDHDDDTEHENLELASILRSTPSDSPQHAPDTPGW</sequence>
<gene>
    <name evidence="1" type="ORF">A1O9_03698</name>
</gene>
<evidence type="ECO:0000313" key="1">
    <source>
        <dbReference type="EMBL" id="KEF58855.1"/>
    </source>
</evidence>
<keyword evidence="2" id="KW-1185">Reference proteome</keyword>
<dbReference type="Proteomes" id="UP000027920">
    <property type="component" value="Unassembled WGS sequence"/>
</dbReference>
<dbReference type="HOGENOM" id="CLU_804187_0_0_1"/>